<protein>
    <submittedName>
        <fullName evidence="4">DEAD/DEAH box helicase</fullName>
    </submittedName>
</protein>
<keyword evidence="4" id="KW-0067">ATP-binding</keyword>
<dbReference type="Pfam" id="PF00271">
    <property type="entry name" value="Helicase_C"/>
    <property type="match status" value="1"/>
</dbReference>
<evidence type="ECO:0000313" key="4">
    <source>
        <dbReference type="EMBL" id="QJE97866.1"/>
    </source>
</evidence>
<name>A0A858RKN6_9BACT</name>
<dbReference type="EMBL" id="CP051774">
    <property type="protein sequence ID" value="QJE97866.1"/>
    <property type="molecule type" value="Genomic_DNA"/>
</dbReference>
<dbReference type="InterPro" id="IPR000330">
    <property type="entry name" value="SNF2_N"/>
</dbReference>
<dbReference type="SMART" id="SM00487">
    <property type="entry name" value="DEXDc"/>
    <property type="match status" value="1"/>
</dbReference>
<dbReference type="KEGG" id="luo:HHL09_19445"/>
<dbReference type="AlphaFoldDB" id="A0A858RKN6"/>
<dbReference type="Pfam" id="PF00176">
    <property type="entry name" value="SNF2-rel_dom"/>
    <property type="match status" value="1"/>
</dbReference>
<dbReference type="InterPro" id="IPR027417">
    <property type="entry name" value="P-loop_NTPase"/>
</dbReference>
<dbReference type="PANTHER" id="PTHR10799">
    <property type="entry name" value="SNF2/RAD54 HELICASE FAMILY"/>
    <property type="match status" value="1"/>
</dbReference>
<dbReference type="InterPro" id="IPR038718">
    <property type="entry name" value="SNF2-like_sf"/>
</dbReference>
<dbReference type="SMART" id="SM00490">
    <property type="entry name" value="HELICc"/>
    <property type="match status" value="1"/>
</dbReference>
<dbReference type="GO" id="GO:0004386">
    <property type="term" value="F:helicase activity"/>
    <property type="evidence" value="ECO:0007669"/>
    <property type="project" value="UniProtKB-KW"/>
</dbReference>
<evidence type="ECO:0000256" key="1">
    <source>
        <dbReference type="ARBA" id="ARBA00022801"/>
    </source>
</evidence>
<proteinExistence type="predicted"/>
<keyword evidence="5" id="KW-1185">Reference proteome</keyword>
<dbReference type="RefSeq" id="WP_169456292.1">
    <property type="nucleotide sequence ID" value="NZ_CP051774.1"/>
</dbReference>
<keyword evidence="1" id="KW-0378">Hydrolase</keyword>
<keyword evidence="4" id="KW-0347">Helicase</keyword>
<dbReference type="Proteomes" id="UP000501812">
    <property type="component" value="Chromosome"/>
</dbReference>
<dbReference type="InterPro" id="IPR014001">
    <property type="entry name" value="Helicase_ATP-bd"/>
</dbReference>
<dbReference type="PROSITE" id="PS51194">
    <property type="entry name" value="HELICASE_CTER"/>
    <property type="match status" value="1"/>
</dbReference>
<organism evidence="4 5">
    <name type="scientific">Luteolibacter luteus</name>
    <dbReference type="NCBI Taxonomy" id="2728835"/>
    <lineage>
        <taxon>Bacteria</taxon>
        <taxon>Pseudomonadati</taxon>
        <taxon>Verrucomicrobiota</taxon>
        <taxon>Verrucomicrobiia</taxon>
        <taxon>Verrucomicrobiales</taxon>
        <taxon>Verrucomicrobiaceae</taxon>
        <taxon>Luteolibacter</taxon>
    </lineage>
</organism>
<keyword evidence="4" id="KW-0547">Nucleotide-binding</keyword>
<gene>
    <name evidence="4" type="ORF">HHL09_19445</name>
</gene>
<evidence type="ECO:0000259" key="2">
    <source>
        <dbReference type="PROSITE" id="PS51192"/>
    </source>
</evidence>
<dbReference type="InterPro" id="IPR001650">
    <property type="entry name" value="Helicase_C-like"/>
</dbReference>
<dbReference type="CDD" id="cd18793">
    <property type="entry name" value="SF2_C_SNF"/>
    <property type="match status" value="1"/>
</dbReference>
<dbReference type="InterPro" id="IPR049730">
    <property type="entry name" value="SNF2/RAD54-like_C"/>
</dbReference>
<dbReference type="Gene3D" id="3.40.50.10810">
    <property type="entry name" value="Tandem AAA-ATPase domain"/>
    <property type="match status" value="1"/>
</dbReference>
<dbReference type="GO" id="GO:0005524">
    <property type="term" value="F:ATP binding"/>
    <property type="evidence" value="ECO:0007669"/>
    <property type="project" value="InterPro"/>
</dbReference>
<sequence>MKLKLEGTTIVTSSLTEQPPPTAEEIYEIIFEGKDTLRGQAIASQEFYDLGLQFSDTPASPAILITVDASTPGEPSIGCLLAGKIGSTTAPATLDYVIIDKIWYPLPQNTLSEFSNVMLQSQISNPAALTIGQYLEILKRAPNFLVVDHAAEQLAARTLSKSIPTLTLSGLEATPYDYQQVGIRWLNFMARQGVGSILADEMGLGKTLQVIALLLAEVQANRQPNLVVCPATLTENWRREITQFAPSLKVLVHAGPSRTGLSDQLAAAHITVTSYETMAGDISIFRVVPWNVVALDEAQNIKNPTARRTKRAKELPRRIGIAITGTPVENNLKDLWSLFDYALPGHLGTLSEFQMQFPETETGAKELESLVSPIMLRRRICDVAADLPPRIDVPIAITMDDRSSEAYDEILKEAAAKAPEAPGLAALVHLRMFCAHPWSVGKLRDVSLAIACSPKLERSFEILEEVFTTNSKVIIFTSFNYTARLLEREIKRTFRVPTWLINGSVAVTDRQSTVDEFTRILGSAALILNPKAAGVGLNITAANHVIHYNLEWNPAVEDQASARSHRRGQTRPVTIHRLFYADTVEEVIYDRMIRKRILAENAVIGTTGDADDLVDILNALKLSPRIKSS</sequence>
<accession>A0A858RKN6</accession>
<dbReference type="SUPFAM" id="SSF52540">
    <property type="entry name" value="P-loop containing nucleoside triphosphate hydrolases"/>
    <property type="match status" value="2"/>
</dbReference>
<reference evidence="4 5" key="1">
    <citation type="submission" date="2020-04" db="EMBL/GenBank/DDBJ databases">
        <title>Luteolibacter sp. G-1-1-1 isolated from soil.</title>
        <authorList>
            <person name="Dahal R.H."/>
        </authorList>
    </citation>
    <scope>NUCLEOTIDE SEQUENCE [LARGE SCALE GENOMIC DNA]</scope>
    <source>
        <strain evidence="4 5">G-1-1-1</strain>
    </source>
</reference>
<dbReference type="Gene3D" id="3.40.50.300">
    <property type="entry name" value="P-loop containing nucleotide triphosphate hydrolases"/>
    <property type="match status" value="1"/>
</dbReference>
<feature type="domain" description="Helicase C-terminal" evidence="3">
    <location>
        <begin position="455"/>
        <end position="621"/>
    </location>
</feature>
<evidence type="ECO:0000313" key="5">
    <source>
        <dbReference type="Proteomes" id="UP000501812"/>
    </source>
</evidence>
<feature type="domain" description="Helicase ATP-binding" evidence="2">
    <location>
        <begin position="187"/>
        <end position="345"/>
    </location>
</feature>
<dbReference type="PROSITE" id="PS51192">
    <property type="entry name" value="HELICASE_ATP_BIND_1"/>
    <property type="match status" value="1"/>
</dbReference>
<evidence type="ECO:0000259" key="3">
    <source>
        <dbReference type="PROSITE" id="PS51194"/>
    </source>
</evidence>
<dbReference type="GO" id="GO:0016787">
    <property type="term" value="F:hydrolase activity"/>
    <property type="evidence" value="ECO:0007669"/>
    <property type="project" value="UniProtKB-KW"/>
</dbReference>